<dbReference type="CDD" id="cd02021">
    <property type="entry name" value="GntK"/>
    <property type="match status" value="1"/>
</dbReference>
<dbReference type="PANTHER" id="PTHR43442:SF3">
    <property type="entry name" value="GLUCONOKINASE-RELATED"/>
    <property type="match status" value="1"/>
</dbReference>
<evidence type="ECO:0000256" key="8">
    <source>
        <dbReference type="ARBA" id="ARBA00023064"/>
    </source>
</evidence>
<keyword evidence="7 10" id="KW-0067">ATP-binding</keyword>
<dbReference type="FunFam" id="3.40.50.300:FF:000522">
    <property type="entry name" value="Gluconokinase"/>
    <property type="match status" value="1"/>
</dbReference>
<reference evidence="11 12" key="1">
    <citation type="submission" date="2016-04" db="EMBL/GenBank/DDBJ databases">
        <title>Complete Genome Sequence of Halotalea alkalilenta IHB B 13600.</title>
        <authorList>
            <person name="Swarnkar M.K."/>
            <person name="Sharma A."/>
            <person name="Kaushal K."/>
            <person name="Soni R."/>
            <person name="Rana S."/>
            <person name="Singh A.K."/>
            <person name="Gulati A."/>
        </authorList>
    </citation>
    <scope>NUCLEOTIDE SEQUENCE [LARGE SCALE GENOMIC DNA]</scope>
    <source>
        <strain evidence="11 12">IHB B 13600</strain>
    </source>
</reference>
<dbReference type="InterPro" id="IPR027417">
    <property type="entry name" value="P-loop_NTPase"/>
</dbReference>
<evidence type="ECO:0000256" key="1">
    <source>
        <dbReference type="ARBA" id="ARBA00004761"/>
    </source>
</evidence>
<dbReference type="GO" id="GO:0046316">
    <property type="term" value="F:gluconokinase activity"/>
    <property type="evidence" value="ECO:0007669"/>
    <property type="project" value="UniProtKB-EC"/>
</dbReference>
<dbReference type="GO" id="GO:0019521">
    <property type="term" value="P:D-gluconate metabolic process"/>
    <property type="evidence" value="ECO:0007669"/>
    <property type="project" value="UniProtKB-KW"/>
</dbReference>
<keyword evidence="6 10" id="KW-0418">Kinase</keyword>
<evidence type="ECO:0000256" key="5">
    <source>
        <dbReference type="ARBA" id="ARBA00022741"/>
    </source>
</evidence>
<dbReference type="Pfam" id="PF13671">
    <property type="entry name" value="AAA_33"/>
    <property type="match status" value="1"/>
</dbReference>
<dbReference type="InterPro" id="IPR006001">
    <property type="entry name" value="Therm_gnt_kin"/>
</dbReference>
<comment type="similarity">
    <text evidence="2 10">Belongs to the gluconokinase GntK/GntV family.</text>
</comment>
<comment type="catalytic activity">
    <reaction evidence="9 10">
        <text>D-gluconate + ATP = 6-phospho-D-gluconate + ADP + H(+)</text>
        <dbReference type="Rhea" id="RHEA:19433"/>
        <dbReference type="ChEBI" id="CHEBI:15378"/>
        <dbReference type="ChEBI" id="CHEBI:18391"/>
        <dbReference type="ChEBI" id="CHEBI:30616"/>
        <dbReference type="ChEBI" id="CHEBI:58759"/>
        <dbReference type="ChEBI" id="CHEBI:456216"/>
        <dbReference type="EC" id="2.7.1.12"/>
    </reaction>
</comment>
<evidence type="ECO:0000256" key="6">
    <source>
        <dbReference type="ARBA" id="ARBA00022777"/>
    </source>
</evidence>
<proteinExistence type="inferred from homology"/>
<keyword evidence="5 10" id="KW-0547">Nucleotide-binding</keyword>
<dbReference type="EMBL" id="CP015243">
    <property type="protein sequence ID" value="ANF59417.1"/>
    <property type="molecule type" value="Genomic_DNA"/>
</dbReference>
<dbReference type="KEGG" id="haa:A5892_01170"/>
<gene>
    <name evidence="11" type="ORF">A5892_01170</name>
</gene>
<evidence type="ECO:0000256" key="4">
    <source>
        <dbReference type="ARBA" id="ARBA00022679"/>
    </source>
</evidence>
<evidence type="ECO:0000256" key="7">
    <source>
        <dbReference type="ARBA" id="ARBA00022840"/>
    </source>
</evidence>
<dbReference type="STRING" id="376489.A5892_01170"/>
<dbReference type="Proteomes" id="UP000077875">
    <property type="component" value="Chromosome"/>
</dbReference>
<evidence type="ECO:0000313" key="11">
    <source>
        <dbReference type="EMBL" id="ANF59417.1"/>
    </source>
</evidence>
<evidence type="ECO:0000313" key="12">
    <source>
        <dbReference type="Proteomes" id="UP000077875"/>
    </source>
</evidence>
<evidence type="ECO:0000256" key="10">
    <source>
        <dbReference type="RuleBase" id="RU363066"/>
    </source>
</evidence>
<dbReference type="GO" id="GO:0005524">
    <property type="term" value="F:ATP binding"/>
    <property type="evidence" value="ECO:0007669"/>
    <property type="project" value="UniProtKB-KW"/>
</dbReference>
<dbReference type="Gene3D" id="3.40.50.300">
    <property type="entry name" value="P-loop containing nucleotide triphosphate hydrolases"/>
    <property type="match status" value="1"/>
</dbReference>
<organism evidence="11 12">
    <name type="scientific">Halotalea alkalilenta</name>
    <dbReference type="NCBI Taxonomy" id="376489"/>
    <lineage>
        <taxon>Bacteria</taxon>
        <taxon>Pseudomonadati</taxon>
        <taxon>Pseudomonadota</taxon>
        <taxon>Gammaproteobacteria</taxon>
        <taxon>Oceanospirillales</taxon>
        <taxon>Halomonadaceae</taxon>
        <taxon>Halotalea</taxon>
    </lineage>
</organism>
<keyword evidence="8" id="KW-0311">Gluconate utilization</keyword>
<sequence length="165" mass="18473">MGVSGSGKTTAAQAFAQRMGWAFAEADEFHPQANIDKMSAGIPLQDEDRWPWLRDIRDWISAKGEAGENVVLTCSALKRSYRDLLREAECDVRFVLLDVDYEVLTERMRSRKGHYMPVSLLDSQLATLERLTADEPGETINAESTPESIVDQVIADMNLAKPSRL</sequence>
<dbReference type="PANTHER" id="PTHR43442">
    <property type="entry name" value="GLUCONOKINASE-RELATED"/>
    <property type="match status" value="1"/>
</dbReference>
<dbReference type="EC" id="2.7.1.12" evidence="3 10"/>
<comment type="pathway">
    <text evidence="1">Carbohydrate acid metabolism.</text>
</comment>
<keyword evidence="4 10" id="KW-0808">Transferase</keyword>
<evidence type="ECO:0000256" key="3">
    <source>
        <dbReference type="ARBA" id="ARBA00012054"/>
    </source>
</evidence>
<evidence type="ECO:0000256" key="9">
    <source>
        <dbReference type="ARBA" id="ARBA00048090"/>
    </source>
</evidence>
<dbReference type="GO" id="GO:0005737">
    <property type="term" value="C:cytoplasm"/>
    <property type="evidence" value="ECO:0007669"/>
    <property type="project" value="TreeGrafter"/>
</dbReference>
<dbReference type="SUPFAM" id="SSF52540">
    <property type="entry name" value="P-loop containing nucleoside triphosphate hydrolases"/>
    <property type="match status" value="1"/>
</dbReference>
<keyword evidence="12" id="KW-1185">Reference proteome</keyword>
<dbReference type="AlphaFoldDB" id="A0A172YJM6"/>
<evidence type="ECO:0000256" key="2">
    <source>
        <dbReference type="ARBA" id="ARBA00008420"/>
    </source>
</evidence>
<accession>A0A172YJM6</accession>
<protein>
    <recommendedName>
        <fullName evidence="3 10">Gluconokinase</fullName>
        <ecNumber evidence="3 10">2.7.1.12</ecNumber>
    </recommendedName>
</protein>
<dbReference type="NCBIfam" id="TIGR01313">
    <property type="entry name" value="therm_gnt_kin"/>
    <property type="match status" value="1"/>
</dbReference>
<name>A0A172YJM6_9GAMM</name>